<dbReference type="AlphaFoldDB" id="A0A542SXE5"/>
<dbReference type="InterPro" id="IPR005212">
    <property type="entry name" value="EvaA-like"/>
</dbReference>
<gene>
    <name evidence="2" type="ORF">FB563_8267</name>
</gene>
<comment type="caution">
    <text evidence="2">The sequence shown here is derived from an EMBL/GenBank/DDBJ whole genome shotgun (WGS) entry which is preliminary data.</text>
</comment>
<dbReference type="Proteomes" id="UP000318103">
    <property type="component" value="Unassembled WGS sequence"/>
</dbReference>
<keyword evidence="3" id="KW-1185">Reference proteome</keyword>
<dbReference type="InterPro" id="IPR038153">
    <property type="entry name" value="EvaA-like_sf"/>
</dbReference>
<evidence type="ECO:0000313" key="2">
    <source>
        <dbReference type="EMBL" id="TQK79272.1"/>
    </source>
</evidence>
<accession>A0A542SXE5</accession>
<dbReference type="GO" id="GO:0016829">
    <property type="term" value="F:lyase activity"/>
    <property type="evidence" value="ECO:0007669"/>
    <property type="project" value="InterPro"/>
</dbReference>
<dbReference type="OrthoDB" id="9814961at2"/>
<evidence type="ECO:0000259" key="1">
    <source>
        <dbReference type="Pfam" id="PF03559"/>
    </source>
</evidence>
<feature type="domain" description="dTDP-4-dehydro-6-deoxy-alpha-D-glucopyranose 2,3-dehydratase" evidence="1">
    <location>
        <begin position="257"/>
        <end position="459"/>
    </location>
</feature>
<sequence length="471" mass="52248">MTITATSGVTSETTADLALRFALSAQAHDSAITPNAEFRAWFTAQRRAKRYDVRRIPFSGLAGWHFEDDTGNLVHQSGRFFSIEGLHVRTSWNGQESSWTQPIINQPEIGILGIVVKEFDGVLHCLMQAKMEPGNIDTVQLSPTVQATRSNYTGVHGGSAVRYLEYFVPPRQGGRGSRVLFDSLQSEQGAWFLRKRNRNVVVEAVGEVPGHEDFVWLTLGQLYGLLHEDNVLNMDARTVLSQIPSFVGGGPALHSLQEVLGRLTEVKSRRELVQRSIPLAEVSHWRRTDDEIAHESGHHFTLLAADIRATNREVTHWSQPLLAPAEQGLAAFLVRRVAGVPHLLAHARSEAGVLNVAELAPTVQCQPGRARSLPAEARPRYLDLVLGTPRERILFDSVQSEEGGRFHHADTRYVLVEVGDEFPLEVPEEFIWMTEEQLGGLLLHGNYVNIEARTLLTALRATGAVRGELAL</sequence>
<feature type="domain" description="dTDP-4-dehydro-6-deoxy-alpha-D-glucopyranose 2,3-dehydratase" evidence="1">
    <location>
        <begin position="36"/>
        <end position="242"/>
    </location>
</feature>
<dbReference type="RefSeq" id="WP_055705661.1">
    <property type="nucleotide sequence ID" value="NZ_JBPJFI010000003.1"/>
</dbReference>
<protein>
    <submittedName>
        <fullName evidence="2">Oxidase EvaA</fullName>
    </submittedName>
</protein>
<dbReference type="Pfam" id="PF03559">
    <property type="entry name" value="Hexose_dehydrat"/>
    <property type="match status" value="2"/>
</dbReference>
<dbReference type="EMBL" id="VFNX01000007">
    <property type="protein sequence ID" value="TQK79272.1"/>
    <property type="molecule type" value="Genomic_DNA"/>
</dbReference>
<reference evidence="2 3" key="1">
    <citation type="submission" date="2019-06" db="EMBL/GenBank/DDBJ databases">
        <title>Sequencing the genomes of 1000 actinobacteria strains.</title>
        <authorList>
            <person name="Klenk H.-P."/>
        </authorList>
    </citation>
    <scope>NUCLEOTIDE SEQUENCE [LARGE SCALE GENOMIC DNA]</scope>
    <source>
        <strain evidence="2 3">DSM 41929</strain>
    </source>
</reference>
<evidence type="ECO:0000313" key="3">
    <source>
        <dbReference type="Proteomes" id="UP000318103"/>
    </source>
</evidence>
<name>A0A542SXE5_9ACTN</name>
<proteinExistence type="predicted"/>
<organism evidence="2 3">
    <name type="scientific">Streptomyces puniciscabiei</name>
    <dbReference type="NCBI Taxonomy" id="164348"/>
    <lineage>
        <taxon>Bacteria</taxon>
        <taxon>Bacillati</taxon>
        <taxon>Actinomycetota</taxon>
        <taxon>Actinomycetes</taxon>
        <taxon>Kitasatosporales</taxon>
        <taxon>Streptomycetaceae</taxon>
        <taxon>Streptomyces</taxon>
    </lineage>
</organism>
<dbReference type="Gene3D" id="3.90.79.40">
    <property type="entry name" value="EvaA sugar 2,3-dehydratase subunit"/>
    <property type="match status" value="2"/>
</dbReference>